<dbReference type="PANTHER" id="PTHR20371:SF1">
    <property type="entry name" value="ENOLASE-PHOSPHATASE E1"/>
    <property type="match status" value="1"/>
</dbReference>
<dbReference type="SFLD" id="SFLDG01129">
    <property type="entry name" value="C1.5:_HAD__Beta-PGM__Phosphata"/>
    <property type="match status" value="1"/>
</dbReference>
<dbReference type="FunFam" id="3.40.50.1000:FF:000079">
    <property type="entry name" value="Enolase-phosphatase E1"/>
    <property type="match status" value="1"/>
</dbReference>
<dbReference type="InterPro" id="IPR023214">
    <property type="entry name" value="HAD_sf"/>
</dbReference>
<proteinExistence type="inferred from homology"/>
<feature type="binding site" evidence="6">
    <location>
        <position position="222"/>
    </location>
    <ligand>
        <name>Mg(2+)</name>
        <dbReference type="ChEBI" id="CHEBI:18420"/>
    </ligand>
</feature>
<feature type="compositionally biased region" description="Polar residues" evidence="7">
    <location>
        <begin position="888"/>
        <end position="901"/>
    </location>
</feature>
<dbReference type="PANTHER" id="PTHR20371">
    <property type="entry name" value="ENOLASE-PHOSPHATASE E1"/>
    <property type="match status" value="1"/>
</dbReference>
<dbReference type="InterPro" id="IPR027511">
    <property type="entry name" value="ENOPH1_eukaryotes"/>
</dbReference>
<evidence type="ECO:0000256" key="4">
    <source>
        <dbReference type="ARBA" id="ARBA00022842"/>
    </source>
</evidence>
<feature type="binding site" evidence="6">
    <location>
        <begin position="163"/>
        <end position="164"/>
    </location>
    <ligand>
        <name>substrate</name>
    </ligand>
</feature>
<comment type="pathway">
    <text evidence="6">Amino-acid biosynthesis; L-methionine biosynthesis via salvage pathway; L-methionine from S-methyl-5-thio-alpha-D-ribose 1-phosphate: step 3/6.</text>
</comment>
<dbReference type="HAMAP" id="MF_01681">
    <property type="entry name" value="Salvage_MtnC"/>
    <property type="match status" value="1"/>
</dbReference>
<dbReference type="GO" id="GO:0043874">
    <property type="term" value="F:acireductone synthase activity"/>
    <property type="evidence" value="ECO:0007669"/>
    <property type="project" value="UniProtKB-EC"/>
</dbReference>
<feature type="region of interest" description="Disordered" evidence="7">
    <location>
        <begin position="722"/>
        <end position="1060"/>
    </location>
</feature>
<keyword evidence="3 6" id="KW-0378">Hydrolase</keyword>
<comment type="pathway">
    <text evidence="6">Amino-acid biosynthesis; L-methionine biosynthesis via salvage pathway; L-methionine from S-methyl-5-thio-alpha-D-ribose 1-phosphate: step 4/6.</text>
</comment>
<feature type="binding site" evidence="6">
    <location>
        <position position="197"/>
    </location>
    <ligand>
        <name>substrate</name>
    </ligand>
</feature>
<evidence type="ECO:0000256" key="2">
    <source>
        <dbReference type="ARBA" id="ARBA00022723"/>
    </source>
</evidence>
<feature type="compositionally biased region" description="Basic and acidic residues" evidence="7">
    <location>
        <begin position="428"/>
        <end position="447"/>
    </location>
</feature>
<feature type="compositionally biased region" description="Basic and acidic residues" evidence="7">
    <location>
        <begin position="737"/>
        <end position="748"/>
    </location>
</feature>
<dbReference type="Gene3D" id="1.10.720.60">
    <property type="match status" value="1"/>
</dbReference>
<sequence>MIGTSEKRSQEGEEFDQKIKILIVDIEGTTTSISFVKDTLFPYIRENLKVYLKSHWKEPEFVEDLTLLRKQAESDKENGVEGLVPIPAGNNDDDDDDEICQAVLNNILWQMDLDRKTKALKQLQGHVMREGYLNGKLKGHVYDDVQPALKSWKHSGRQVYVYSSGSVAAQKLLFEFSEKGDLLELFSGHFDTDVGSKIESSSYSNIAKQLNCKCEEIMFLTDIPKEAMAAQEAGLHPVLVVRPGNDPLSDDDCHKFRVIKSFDDIVFEASAKRTKLSVESTDNTVSSETSKDMNSSMQMDVDVDDSCPKVSEGATSTSDSQEESQKSEVAVVQNGNAQKENGEKNISGEKENKATVEERAETEPEKASKPKTDSNMSSKIEKGIEESKNENNKVESPQKTENSIKEAGKVEIDVQTSNSSESTNPDGTSKDKIVTEETKCDNEKMETDGCTLEKSNNPEESDSISSKETGKTAERTEKAKSDGSASETVIPEVAKDSKSVEPKTAAVSSVEPKTAAVSSVEPKTAAVSSVEPKTAAVSSVEPKTAAVSSVEPKTAAVSSVEPKTAAVSSVEPKTAAASSDATKTAAASSDATKTAAASSDATKTAAASSDATKTAAADDASDETKTAEVDKAKTAQTASKEKATSDVGEEKTVDSPCEKMNVDSEVKSTSKDGKGLKASGEEEITKHETKVPEKIESKVLEKSNVSAKNTSEIVEKDKSVEIAEEAKETSCSPEVAEEVKASDEKSTEIAEEITEKVTTSEVTKEIKAPEVTEKVTTSEVNKEIKTPEVTEKVTTSDVTNDIKSGEIAEEKVSEGTGKAKIAEGAEEVKSPERTENTKVEKMIASEAKPLKSVNEALPSKADEKVQTTESLDEKMECEESKTDESTKQLKTSKAIENNAPHTSEKMEESGTEDSKSENVMPDLPTKDSEDSKRGECKSLENTEEKKVTECCPEKLTEKDNQDSMDKKNKISCTENGETDVEMETAAPDSSDKDQKVDNKISDDKVPKKDAEENKSSDNDSSAKNAEAMETDGQDSETVDKAAPMDVESTEINSGNEGNVEIKKEVESKTNGINNSHSASPAENDTNVKILDKESIKLKKNEESEAAKLITPPSVQS</sequence>
<comment type="cofactor">
    <cofactor evidence="6">
        <name>Mg(2+)</name>
        <dbReference type="ChEBI" id="CHEBI:18420"/>
    </cofactor>
    <text evidence="6">Binds 1 Mg(2+) ion per subunit.</text>
</comment>
<feature type="compositionally biased region" description="Basic and acidic residues" evidence="7">
    <location>
        <begin position="762"/>
        <end position="773"/>
    </location>
</feature>
<dbReference type="GO" id="GO:0019509">
    <property type="term" value="P:L-methionine salvage from methylthioadenosine"/>
    <property type="evidence" value="ECO:0007669"/>
    <property type="project" value="UniProtKB-UniRule"/>
</dbReference>
<dbReference type="CDD" id="cd01629">
    <property type="entry name" value="HAD_EP"/>
    <property type="match status" value="1"/>
</dbReference>
<feature type="compositionally biased region" description="Basic and acidic residues" evidence="7">
    <location>
        <begin position="820"/>
        <end position="843"/>
    </location>
</feature>
<feature type="compositionally biased region" description="Low complexity" evidence="7">
    <location>
        <begin position="1018"/>
        <end position="1027"/>
    </location>
</feature>
<dbReference type="AlphaFoldDB" id="A0AAN9VV58"/>
<reference evidence="8 9" key="1">
    <citation type="submission" date="2024-03" db="EMBL/GenBank/DDBJ databases">
        <title>The genome assembly and annotation of the cricket Gryllus longicercus Weissman &amp; Gray.</title>
        <authorList>
            <person name="Szrajer S."/>
            <person name="Gray D."/>
            <person name="Ylla G."/>
        </authorList>
    </citation>
    <scope>NUCLEOTIDE SEQUENCE [LARGE SCALE GENOMIC DNA]</scope>
    <source>
        <strain evidence="8">DAG 2021-001</strain>
        <tissue evidence="8">Whole body minus gut</tissue>
    </source>
</reference>
<dbReference type="GO" id="GO:0000287">
    <property type="term" value="F:magnesium ion binding"/>
    <property type="evidence" value="ECO:0007669"/>
    <property type="project" value="UniProtKB-UniRule"/>
</dbReference>
<gene>
    <name evidence="8" type="ORF">R5R35_004521</name>
</gene>
<feature type="compositionally biased region" description="Low complexity" evidence="7">
    <location>
        <begin position="573"/>
        <end position="618"/>
    </location>
</feature>
<feature type="compositionally biased region" description="Polar residues" evidence="7">
    <location>
        <begin position="414"/>
        <end position="427"/>
    </location>
</feature>
<keyword evidence="9" id="KW-1185">Reference proteome</keyword>
<dbReference type="Proteomes" id="UP001378592">
    <property type="component" value="Unassembled WGS sequence"/>
</dbReference>
<comment type="similarity">
    <text evidence="6">Belongs to the HAD-like hydrolase superfamily. MasA/MtnC family.</text>
</comment>
<feature type="compositionally biased region" description="Basic and acidic residues" evidence="7">
    <location>
        <begin position="902"/>
        <end position="916"/>
    </location>
</feature>
<evidence type="ECO:0000256" key="5">
    <source>
        <dbReference type="ARBA" id="ARBA00023167"/>
    </source>
</evidence>
<feature type="compositionally biased region" description="Basic and acidic residues" evidence="7">
    <location>
        <begin position="780"/>
        <end position="791"/>
    </location>
</feature>
<comment type="caution">
    <text evidence="8">The sequence shown here is derived from an EMBL/GenBank/DDBJ whole genome shotgun (WGS) entry which is preliminary data.</text>
</comment>
<feature type="compositionally biased region" description="Basic and acidic residues" evidence="7">
    <location>
        <begin position="340"/>
        <end position="372"/>
    </location>
</feature>
<comment type="catalytic activity">
    <reaction evidence="6">
        <text>5-methylsulfanyl-2,3-dioxopentyl phosphate + H2O = 1,2-dihydroxy-5-(methylsulfanyl)pent-1-en-3-one + phosphate</text>
        <dbReference type="Rhea" id="RHEA:21700"/>
        <dbReference type="ChEBI" id="CHEBI:15377"/>
        <dbReference type="ChEBI" id="CHEBI:43474"/>
        <dbReference type="ChEBI" id="CHEBI:49252"/>
        <dbReference type="ChEBI" id="CHEBI:58828"/>
        <dbReference type="EC" id="3.1.3.77"/>
    </reaction>
</comment>
<evidence type="ECO:0000313" key="8">
    <source>
        <dbReference type="EMBL" id="KAK7872005.1"/>
    </source>
</evidence>
<feature type="compositionally biased region" description="Polar residues" evidence="7">
    <location>
        <begin position="277"/>
        <end position="288"/>
    </location>
</feature>
<dbReference type="NCBIfam" id="TIGR01691">
    <property type="entry name" value="enolase-ppase"/>
    <property type="match status" value="1"/>
</dbReference>
<keyword evidence="6" id="KW-0963">Cytoplasm</keyword>
<keyword evidence="2 6" id="KW-0479">Metal-binding</keyword>
<dbReference type="GO" id="GO:0005634">
    <property type="term" value="C:nucleus"/>
    <property type="evidence" value="ECO:0007669"/>
    <property type="project" value="UniProtKB-SubCell"/>
</dbReference>
<keyword evidence="4 6" id="KW-0460">Magnesium</keyword>
<feature type="region of interest" description="Disordered" evidence="7">
    <location>
        <begin position="1068"/>
        <end position="1087"/>
    </location>
</feature>
<feature type="compositionally biased region" description="Basic and acidic residues" evidence="7">
    <location>
        <begin position="622"/>
        <end position="691"/>
    </location>
</feature>
<evidence type="ECO:0000256" key="3">
    <source>
        <dbReference type="ARBA" id="ARBA00022801"/>
    </source>
</evidence>
<organism evidence="8 9">
    <name type="scientific">Gryllus longicercus</name>
    <dbReference type="NCBI Taxonomy" id="2509291"/>
    <lineage>
        <taxon>Eukaryota</taxon>
        <taxon>Metazoa</taxon>
        <taxon>Ecdysozoa</taxon>
        <taxon>Arthropoda</taxon>
        <taxon>Hexapoda</taxon>
        <taxon>Insecta</taxon>
        <taxon>Pterygota</taxon>
        <taxon>Neoptera</taxon>
        <taxon>Polyneoptera</taxon>
        <taxon>Orthoptera</taxon>
        <taxon>Ensifera</taxon>
        <taxon>Gryllidea</taxon>
        <taxon>Grylloidea</taxon>
        <taxon>Gryllidae</taxon>
        <taxon>Gryllinae</taxon>
        <taxon>Gryllus</taxon>
    </lineage>
</organism>
<feature type="compositionally biased region" description="Basic and acidic residues" evidence="7">
    <location>
        <begin position="379"/>
        <end position="412"/>
    </location>
</feature>
<feature type="compositionally biased region" description="Basic and acidic residues" evidence="7">
    <location>
        <begin position="803"/>
        <end position="813"/>
    </location>
</feature>
<dbReference type="SUPFAM" id="SSF56784">
    <property type="entry name" value="HAD-like"/>
    <property type="match status" value="1"/>
</dbReference>
<dbReference type="EMBL" id="JAZDUA010000030">
    <property type="protein sequence ID" value="KAK7872005.1"/>
    <property type="molecule type" value="Genomic_DNA"/>
</dbReference>
<feature type="binding site" evidence="6">
    <location>
        <position position="27"/>
    </location>
    <ligand>
        <name>Mg(2+)</name>
        <dbReference type="ChEBI" id="CHEBI:18420"/>
    </ligand>
</feature>
<feature type="binding site" evidence="6">
    <location>
        <position position="25"/>
    </location>
    <ligand>
        <name>Mg(2+)</name>
        <dbReference type="ChEBI" id="CHEBI:18420"/>
    </ligand>
</feature>
<evidence type="ECO:0000256" key="1">
    <source>
        <dbReference type="ARBA" id="ARBA00022605"/>
    </source>
</evidence>
<protein>
    <recommendedName>
        <fullName evidence="6">Enolase-phosphatase E1</fullName>
        <ecNumber evidence="6">3.1.3.77</ecNumber>
    </recommendedName>
    <alternativeName>
        <fullName evidence="6">2,3-diketo-5-methylthio-1-phosphopentane phosphatase</fullName>
    </alternativeName>
</protein>
<feature type="compositionally biased region" description="Basic and acidic residues" evidence="7">
    <location>
        <begin position="989"/>
        <end position="1017"/>
    </location>
</feature>
<dbReference type="SFLD" id="SFLDF00044">
    <property type="entry name" value="enolase-phosphatase"/>
    <property type="match status" value="1"/>
</dbReference>
<feature type="compositionally biased region" description="Basic and acidic residues" evidence="7">
    <location>
        <begin position="468"/>
        <end position="481"/>
    </location>
</feature>
<evidence type="ECO:0000313" key="9">
    <source>
        <dbReference type="Proteomes" id="UP001378592"/>
    </source>
</evidence>
<dbReference type="EC" id="3.1.3.77" evidence="6"/>
<feature type="compositionally biased region" description="Basic and acidic residues" evidence="7">
    <location>
        <begin position="860"/>
        <end position="887"/>
    </location>
</feature>
<dbReference type="SFLD" id="SFLDG01133">
    <property type="entry name" value="C1.5.4:_Enolase-phosphatase_Li"/>
    <property type="match status" value="1"/>
</dbReference>
<dbReference type="Pfam" id="PF00702">
    <property type="entry name" value="Hydrolase"/>
    <property type="match status" value="1"/>
</dbReference>
<comment type="subunit">
    <text evidence="6">Monomer.</text>
</comment>
<keyword evidence="5 6" id="KW-0486">Methionine biosynthesis</keyword>
<dbReference type="Gene3D" id="3.40.50.1000">
    <property type="entry name" value="HAD superfamily/HAD-like"/>
    <property type="match status" value="1"/>
</dbReference>
<feature type="region of interest" description="Disordered" evidence="7">
    <location>
        <begin position="276"/>
        <end position="691"/>
    </location>
</feature>
<dbReference type="SFLD" id="SFLDS00003">
    <property type="entry name" value="Haloacid_Dehalogenase"/>
    <property type="match status" value="1"/>
</dbReference>
<accession>A0AAN9VV58</accession>
<comment type="function">
    <text evidence="6">Bifunctional enzyme that catalyzes the enolization of 2,3-diketo-5-methylthiopentyl-1-phosphate (DK-MTP-1-P) into the intermediate 2-hydroxy-3-keto-5-methylthiopentenyl-1-phosphate (HK-MTPenyl-1-P), which is then dephosphorylated to form the acireductone 1,2-dihydroxy-3-keto-5-methylthiopentene (DHK-MTPene).</text>
</comment>
<evidence type="ECO:0000256" key="7">
    <source>
        <dbReference type="SAM" id="MobiDB-lite"/>
    </source>
</evidence>
<keyword evidence="6" id="KW-0539">Nucleus</keyword>
<feature type="compositionally biased region" description="Basic and acidic residues" evidence="7">
    <location>
        <begin position="924"/>
        <end position="968"/>
    </location>
</feature>
<name>A0AAN9VV58_9ORTH</name>
<feature type="compositionally biased region" description="Polar residues" evidence="7">
    <location>
        <begin position="792"/>
        <end position="802"/>
    </location>
</feature>
<dbReference type="HAMAP" id="MF_03117">
    <property type="entry name" value="Salvage_MtnC_euk"/>
    <property type="match status" value="1"/>
</dbReference>
<evidence type="ECO:0000256" key="6">
    <source>
        <dbReference type="HAMAP-Rule" id="MF_03117"/>
    </source>
</evidence>
<comment type="subcellular location">
    <subcellularLocation>
        <location evidence="6">Cytoplasm</location>
    </subcellularLocation>
    <subcellularLocation>
        <location evidence="6">Nucleus</location>
    </subcellularLocation>
</comment>
<keyword evidence="1 6" id="KW-0028">Amino-acid biosynthesis</keyword>
<dbReference type="InterPro" id="IPR023943">
    <property type="entry name" value="Enolase-ppase_E1"/>
</dbReference>
<dbReference type="GO" id="GO:0005737">
    <property type="term" value="C:cytoplasm"/>
    <property type="evidence" value="ECO:0007669"/>
    <property type="project" value="UniProtKB-SubCell"/>
</dbReference>
<dbReference type="InterPro" id="IPR036412">
    <property type="entry name" value="HAD-like_sf"/>
</dbReference>
<feature type="compositionally biased region" description="Polar residues" evidence="7">
    <location>
        <begin position="1068"/>
        <end position="1086"/>
    </location>
</feature>